<reference evidence="4" key="1">
    <citation type="submission" date="2016-10" db="EMBL/GenBank/DDBJ databases">
        <authorList>
            <person name="Varghese N."/>
            <person name="Submissions S."/>
        </authorList>
    </citation>
    <scope>NUCLEOTIDE SEQUENCE [LARGE SCALE GENOMIC DNA]</scope>
    <source>
        <strain evidence="4">DSM 43163</strain>
    </source>
</reference>
<protein>
    <submittedName>
        <fullName evidence="3">Uncharacterized protein</fullName>
    </submittedName>
</protein>
<feature type="region of interest" description="Disordered" evidence="1">
    <location>
        <begin position="66"/>
        <end position="102"/>
    </location>
</feature>
<dbReference type="Proteomes" id="UP000236723">
    <property type="component" value="Unassembled WGS sequence"/>
</dbReference>
<feature type="transmembrane region" description="Helical" evidence="2">
    <location>
        <begin position="21"/>
        <end position="44"/>
    </location>
</feature>
<evidence type="ECO:0000313" key="4">
    <source>
        <dbReference type="Proteomes" id="UP000236723"/>
    </source>
</evidence>
<accession>A0A1H6A574</accession>
<gene>
    <name evidence="3" type="ORF">SAMN04489712_105184</name>
</gene>
<feature type="region of interest" description="Disordered" evidence="1">
    <location>
        <begin position="228"/>
        <end position="258"/>
    </location>
</feature>
<evidence type="ECO:0000256" key="2">
    <source>
        <dbReference type="SAM" id="Phobius"/>
    </source>
</evidence>
<keyword evidence="2" id="KW-1133">Transmembrane helix</keyword>
<name>A0A1H6A574_9ACTN</name>
<organism evidence="3 4">
    <name type="scientific">Thermomonospora echinospora</name>
    <dbReference type="NCBI Taxonomy" id="1992"/>
    <lineage>
        <taxon>Bacteria</taxon>
        <taxon>Bacillati</taxon>
        <taxon>Actinomycetota</taxon>
        <taxon>Actinomycetes</taxon>
        <taxon>Streptosporangiales</taxon>
        <taxon>Thermomonosporaceae</taxon>
        <taxon>Thermomonospora</taxon>
    </lineage>
</organism>
<keyword evidence="2" id="KW-0812">Transmembrane</keyword>
<proteinExistence type="predicted"/>
<evidence type="ECO:0000313" key="3">
    <source>
        <dbReference type="EMBL" id="SEG43205.1"/>
    </source>
</evidence>
<feature type="compositionally biased region" description="Basic and acidic residues" evidence="1">
    <location>
        <begin position="91"/>
        <end position="101"/>
    </location>
</feature>
<dbReference type="EMBL" id="FNVO01000005">
    <property type="protein sequence ID" value="SEG43205.1"/>
    <property type="molecule type" value="Genomic_DNA"/>
</dbReference>
<keyword evidence="2" id="KW-0472">Membrane</keyword>
<dbReference type="AlphaFoldDB" id="A0A1H6A574"/>
<evidence type="ECO:0000256" key="1">
    <source>
        <dbReference type="SAM" id="MobiDB-lite"/>
    </source>
</evidence>
<feature type="compositionally biased region" description="Low complexity" evidence="1">
    <location>
        <begin position="240"/>
        <end position="258"/>
    </location>
</feature>
<keyword evidence="4" id="KW-1185">Reference proteome</keyword>
<sequence>MLAGRYRDSAGGDCGSVSVSWVSLVVLAATVVVALTSAGLPGAVRDAAESALCPLKRDVSCETAAGRVQPVDAPGRDDGTSPPPAGAQDPAHPRDLKDRPVMRPFEGPIISREDYDEPWKCGWFQIGCDVAQGTGLGLVDMVKDGLEGLALVACSTYACGPDNFDDSWSTWKAIADDPWGSVKTGVEEATKEIVHDWQTGHEGRAVTRAIPSILGSIFGGKGVGKLRALGDGSDRGDPVQAQPRDGPDDPAAAPVAPDIPQSEARGALTNLGRYAGLRRWMRRASGGLNLDDYAPGSGFSGVYDPESGTFLARPSGGTVRRDGQRTFTVPRRGGHGMLSEQLRRATKGDPKKHVGFTILIGKDGALRVEWFSRGVNGRNPSFRGSHVPEHLRESILDAIRETTGRVVEGAP</sequence>